<feature type="domain" description="Glycosyltransferase subfamily 4-like N-terminal" evidence="4">
    <location>
        <begin position="34"/>
        <end position="181"/>
    </location>
</feature>
<comment type="caution">
    <text evidence="5">The sequence shown here is derived from an EMBL/GenBank/DDBJ whole genome shotgun (WGS) entry which is preliminary data.</text>
</comment>
<dbReference type="Gene3D" id="3.40.50.2000">
    <property type="entry name" value="Glycogen Phosphorylase B"/>
    <property type="match status" value="2"/>
</dbReference>
<dbReference type="EMBL" id="JACHML010000001">
    <property type="protein sequence ID" value="MBB6389893.1"/>
    <property type="molecule type" value="Genomic_DNA"/>
</dbReference>
<sequence>MKRAERAAALAAMADRPLRIAMISYYLPSDSKIGVGYQVHALANELARRGHTVDVYSPCAPVEGALYNVIQLPQTGGMRTFRFAFVMRRRDLSRYDVLHAHGEDYWMWRRRVPMHIRTLHGSCFEEARRIRGLKEKLRMVMLGFSEVLASIVADRTALISPQTRRWTPWVSTVIPNGVDTRLFGPDESARSRAPTVLFVGTWRGRKRGAELARVFAEEVRPRVPDATLRMVTQDAPSDLPDGVTVLGRLTDDELAAEYRSAWVFCLPSSYEGFGIPYAEAMTAGLPVVATPNQGARFVTDDGCYGVLVPLAGLGGRLASLLQDAAERERLSDASRERAQAFELTTVADCYERLYRGDG</sequence>
<keyword evidence="2" id="KW-0328">Glycosyltransferase</keyword>
<dbReference type="Pfam" id="PF13692">
    <property type="entry name" value="Glyco_trans_1_4"/>
    <property type="match status" value="1"/>
</dbReference>
<dbReference type="GO" id="GO:1901137">
    <property type="term" value="P:carbohydrate derivative biosynthetic process"/>
    <property type="evidence" value="ECO:0007669"/>
    <property type="project" value="UniProtKB-ARBA"/>
</dbReference>
<dbReference type="RefSeq" id="WP_184749173.1">
    <property type="nucleotide sequence ID" value="NZ_BAAAJR010000008.1"/>
</dbReference>
<dbReference type="Pfam" id="PF13439">
    <property type="entry name" value="Glyco_transf_4"/>
    <property type="match status" value="1"/>
</dbReference>
<dbReference type="InterPro" id="IPR028098">
    <property type="entry name" value="Glyco_trans_4-like_N"/>
</dbReference>
<gene>
    <name evidence="5" type="ORF">HD594_000206</name>
</gene>
<dbReference type="AlphaFoldDB" id="A0A7X0FLV5"/>
<reference evidence="5 6" key="1">
    <citation type="submission" date="2020-08" db="EMBL/GenBank/DDBJ databases">
        <title>Sequencing the genomes of 1000 actinobacteria strains.</title>
        <authorList>
            <person name="Klenk H.-P."/>
        </authorList>
    </citation>
    <scope>NUCLEOTIDE SEQUENCE [LARGE SCALE GENOMIC DNA]</scope>
    <source>
        <strain evidence="5 6">DSM 12511</strain>
    </source>
</reference>
<organism evidence="5 6">
    <name type="scientific">Microbacterium thalassium</name>
    <dbReference type="NCBI Taxonomy" id="362649"/>
    <lineage>
        <taxon>Bacteria</taxon>
        <taxon>Bacillati</taxon>
        <taxon>Actinomycetota</taxon>
        <taxon>Actinomycetes</taxon>
        <taxon>Micrococcales</taxon>
        <taxon>Microbacteriaceae</taxon>
        <taxon>Microbacterium</taxon>
    </lineage>
</organism>
<evidence type="ECO:0000259" key="4">
    <source>
        <dbReference type="Pfam" id="PF13439"/>
    </source>
</evidence>
<protein>
    <recommendedName>
        <fullName evidence="1">D-inositol 3-phosphate glycosyltransferase</fullName>
    </recommendedName>
</protein>
<proteinExistence type="predicted"/>
<dbReference type="CDD" id="cd03801">
    <property type="entry name" value="GT4_PimA-like"/>
    <property type="match status" value="1"/>
</dbReference>
<evidence type="ECO:0000313" key="5">
    <source>
        <dbReference type="EMBL" id="MBB6389893.1"/>
    </source>
</evidence>
<dbReference type="PANTHER" id="PTHR45947">
    <property type="entry name" value="SULFOQUINOVOSYL TRANSFERASE SQD2"/>
    <property type="match status" value="1"/>
</dbReference>
<evidence type="ECO:0000256" key="3">
    <source>
        <dbReference type="ARBA" id="ARBA00022679"/>
    </source>
</evidence>
<dbReference type="InterPro" id="IPR050194">
    <property type="entry name" value="Glycosyltransferase_grp1"/>
</dbReference>
<evidence type="ECO:0000256" key="2">
    <source>
        <dbReference type="ARBA" id="ARBA00022676"/>
    </source>
</evidence>
<keyword evidence="6" id="KW-1185">Reference proteome</keyword>
<evidence type="ECO:0000256" key="1">
    <source>
        <dbReference type="ARBA" id="ARBA00021292"/>
    </source>
</evidence>
<dbReference type="GO" id="GO:0016757">
    <property type="term" value="F:glycosyltransferase activity"/>
    <property type="evidence" value="ECO:0007669"/>
    <property type="project" value="UniProtKB-KW"/>
</dbReference>
<name>A0A7X0FLV5_9MICO</name>
<dbReference type="SUPFAM" id="SSF53756">
    <property type="entry name" value="UDP-Glycosyltransferase/glycogen phosphorylase"/>
    <property type="match status" value="1"/>
</dbReference>
<dbReference type="PANTHER" id="PTHR45947:SF3">
    <property type="entry name" value="SULFOQUINOVOSYL TRANSFERASE SQD2"/>
    <property type="match status" value="1"/>
</dbReference>
<accession>A0A7X0FLV5</accession>
<keyword evidence="3 5" id="KW-0808">Transferase</keyword>
<dbReference type="Proteomes" id="UP000537775">
    <property type="component" value="Unassembled WGS sequence"/>
</dbReference>
<evidence type="ECO:0000313" key="6">
    <source>
        <dbReference type="Proteomes" id="UP000537775"/>
    </source>
</evidence>